<dbReference type="GO" id="GO:0047952">
    <property type="term" value="F:glycerol-3-phosphate dehydrogenase [NAD(P)+] activity"/>
    <property type="evidence" value="ECO:0007669"/>
    <property type="project" value="UniProtKB-UniRule"/>
</dbReference>
<feature type="binding site" evidence="10">
    <location>
        <position position="96"/>
    </location>
    <ligand>
        <name>NADPH</name>
        <dbReference type="ChEBI" id="CHEBI:57783"/>
    </ligand>
</feature>
<keyword evidence="9 10" id="KW-1208">Phospholipid metabolism</keyword>
<feature type="binding site" evidence="10">
    <location>
        <position position="182"/>
    </location>
    <ligand>
        <name>sn-glycerol 3-phosphate</name>
        <dbReference type="ChEBI" id="CHEBI:57597"/>
    </ligand>
</feature>
<protein>
    <recommendedName>
        <fullName evidence="10">Glycerol-3-phosphate dehydrogenase [NAD(P)+]</fullName>
        <ecNumber evidence="10">1.1.1.94</ecNumber>
    </recommendedName>
    <alternativeName>
        <fullName evidence="10">NAD(P)(+)-dependent glycerol-3-phosphate dehydrogenase</fullName>
    </alternativeName>
    <alternativeName>
        <fullName evidence="10">NAD(P)H-dependent dihydroxyacetone-phosphate reductase</fullName>
    </alternativeName>
</protein>
<dbReference type="Pfam" id="PF01210">
    <property type="entry name" value="NAD_Gly3P_dh_N"/>
    <property type="match status" value="1"/>
</dbReference>
<evidence type="ECO:0000256" key="15">
    <source>
        <dbReference type="RuleBase" id="RU000439"/>
    </source>
</evidence>
<feature type="binding site" evidence="10">
    <location>
        <position position="247"/>
    </location>
    <ligand>
        <name>sn-glycerol 3-phosphate</name>
        <dbReference type="ChEBI" id="CHEBI:57597"/>
    </ligand>
</feature>
<reference evidence="18" key="2">
    <citation type="journal article" date="2021" name="PeerJ">
        <title>Extensive microbial diversity within the chicken gut microbiome revealed by metagenomics and culture.</title>
        <authorList>
            <person name="Gilroy R."/>
            <person name="Ravi A."/>
            <person name="Getino M."/>
            <person name="Pursley I."/>
            <person name="Horton D.L."/>
            <person name="Alikhan N.F."/>
            <person name="Baker D."/>
            <person name="Gharbi K."/>
            <person name="Hall N."/>
            <person name="Watson M."/>
            <person name="Adriaenssens E.M."/>
            <person name="Foster-Nyarko E."/>
            <person name="Jarju S."/>
            <person name="Secka A."/>
            <person name="Antonio M."/>
            <person name="Oren A."/>
            <person name="Chaudhuri R.R."/>
            <person name="La Ragione R."/>
            <person name="Hildebrand F."/>
            <person name="Pallen M.J."/>
        </authorList>
    </citation>
    <scope>NUCLEOTIDE SEQUENCE</scope>
    <source>
        <strain evidence="18">C6-149</strain>
    </source>
</reference>
<feature type="binding site" evidence="10">
    <location>
        <position position="12"/>
    </location>
    <ligand>
        <name>NADPH</name>
        <dbReference type="ChEBI" id="CHEBI:57783"/>
    </ligand>
</feature>
<evidence type="ECO:0000256" key="9">
    <source>
        <dbReference type="ARBA" id="ARBA00023264"/>
    </source>
</evidence>
<evidence type="ECO:0000256" key="11">
    <source>
        <dbReference type="PIRSR" id="PIRSR000114-1"/>
    </source>
</evidence>
<comment type="pathway">
    <text evidence="10">Membrane lipid metabolism; glycerophospholipid metabolism.</text>
</comment>
<keyword evidence="4 10" id="KW-0521">NADP</keyword>
<comment type="similarity">
    <text evidence="1 10 14">Belongs to the NAD-dependent glycerol-3-phosphate dehydrogenase family.</text>
</comment>
<feature type="binding site" evidence="10">
    <location>
        <position position="245"/>
    </location>
    <ligand>
        <name>sn-glycerol 3-phosphate</name>
        <dbReference type="ChEBI" id="CHEBI:57597"/>
    </ligand>
</feature>
<dbReference type="HAMAP" id="MF_00394">
    <property type="entry name" value="NAD_Glyc3P_dehydrog"/>
    <property type="match status" value="1"/>
</dbReference>
<keyword evidence="5 10" id="KW-0560">Oxidoreductase</keyword>
<evidence type="ECO:0000256" key="2">
    <source>
        <dbReference type="ARBA" id="ARBA00022516"/>
    </source>
</evidence>
<dbReference type="Gene3D" id="3.40.50.720">
    <property type="entry name" value="NAD(P)-binding Rossmann-like Domain"/>
    <property type="match status" value="1"/>
</dbReference>
<dbReference type="InterPro" id="IPR011128">
    <property type="entry name" value="G3P_DH_NAD-dep_N"/>
</dbReference>
<feature type="binding site" evidence="10">
    <location>
        <position position="96"/>
    </location>
    <ligand>
        <name>sn-glycerol 3-phosphate</name>
        <dbReference type="ChEBI" id="CHEBI:57597"/>
    </ligand>
</feature>
<dbReference type="EMBL" id="JADIMP010000060">
    <property type="protein sequence ID" value="MBO8441543.1"/>
    <property type="molecule type" value="Genomic_DNA"/>
</dbReference>
<evidence type="ECO:0000259" key="17">
    <source>
        <dbReference type="Pfam" id="PF07479"/>
    </source>
</evidence>
<feature type="binding site" evidence="10">
    <location>
        <position position="272"/>
    </location>
    <ligand>
        <name>NADPH</name>
        <dbReference type="ChEBI" id="CHEBI:57783"/>
    </ligand>
</feature>
<dbReference type="InterPro" id="IPR006109">
    <property type="entry name" value="G3P_DH_NAD-dep_C"/>
</dbReference>
<dbReference type="Proteomes" id="UP000823614">
    <property type="component" value="Unassembled WGS sequence"/>
</dbReference>
<dbReference type="Pfam" id="PF07479">
    <property type="entry name" value="NAD_Gly3P_dh_C"/>
    <property type="match status" value="1"/>
</dbReference>
<proteinExistence type="inferred from homology"/>
<evidence type="ECO:0000313" key="18">
    <source>
        <dbReference type="EMBL" id="MBO8441543.1"/>
    </source>
</evidence>
<dbReference type="InterPro" id="IPR006168">
    <property type="entry name" value="G3P_DH_NAD-dep"/>
</dbReference>
<keyword evidence="10" id="KW-0963">Cytoplasm</keyword>
<feature type="binding site" evidence="10">
    <location>
        <position position="270"/>
    </location>
    <ligand>
        <name>NADPH</name>
        <dbReference type="ChEBI" id="CHEBI:57783"/>
    </ligand>
</feature>
<comment type="caution">
    <text evidence="18">The sequence shown here is derived from an EMBL/GenBank/DDBJ whole genome shotgun (WGS) entry which is preliminary data.</text>
</comment>
<dbReference type="SUPFAM" id="SSF51735">
    <property type="entry name" value="NAD(P)-binding Rossmann-fold domains"/>
    <property type="match status" value="1"/>
</dbReference>
<dbReference type="GO" id="GO:0005975">
    <property type="term" value="P:carbohydrate metabolic process"/>
    <property type="evidence" value="ECO:0007669"/>
    <property type="project" value="InterPro"/>
</dbReference>
<comment type="subcellular location">
    <subcellularLocation>
        <location evidence="10">Cytoplasm</location>
    </subcellularLocation>
</comment>
<evidence type="ECO:0000256" key="10">
    <source>
        <dbReference type="HAMAP-Rule" id="MF_00394"/>
    </source>
</evidence>
<feature type="binding site" evidence="10">
    <location>
        <position position="127"/>
    </location>
    <ligand>
        <name>sn-glycerol 3-phosphate</name>
        <dbReference type="ChEBI" id="CHEBI:57597"/>
    </ligand>
</feature>
<feature type="binding site" evidence="12">
    <location>
        <begin position="246"/>
        <end position="247"/>
    </location>
    <ligand>
        <name>substrate</name>
    </ligand>
</feature>
<feature type="binding site" evidence="10">
    <location>
        <position position="246"/>
    </location>
    <ligand>
        <name>sn-glycerol 3-phosphate</name>
        <dbReference type="ChEBI" id="CHEBI:57597"/>
    </ligand>
</feature>
<keyword evidence="8 10" id="KW-0594">Phospholipid biosynthesis</keyword>
<dbReference type="InterPro" id="IPR013328">
    <property type="entry name" value="6PGD_dom2"/>
</dbReference>
<evidence type="ECO:0000256" key="13">
    <source>
        <dbReference type="PIRSR" id="PIRSR000114-3"/>
    </source>
</evidence>
<feature type="binding site" evidence="13">
    <location>
        <position position="246"/>
    </location>
    <ligand>
        <name>NAD(+)</name>
        <dbReference type="ChEBI" id="CHEBI:57540"/>
    </ligand>
</feature>
<dbReference type="NCBIfam" id="NF000940">
    <property type="entry name" value="PRK00094.1-2"/>
    <property type="match status" value="1"/>
</dbReference>
<evidence type="ECO:0000256" key="1">
    <source>
        <dbReference type="ARBA" id="ARBA00011009"/>
    </source>
</evidence>
<dbReference type="GO" id="GO:0005829">
    <property type="term" value="C:cytosol"/>
    <property type="evidence" value="ECO:0007669"/>
    <property type="project" value="TreeGrafter"/>
</dbReference>
<dbReference type="PANTHER" id="PTHR11728">
    <property type="entry name" value="GLYCEROL-3-PHOSPHATE DEHYDROGENASE"/>
    <property type="match status" value="1"/>
</dbReference>
<dbReference type="PANTHER" id="PTHR11728:SF1">
    <property type="entry name" value="GLYCEROL-3-PHOSPHATE DEHYDROGENASE [NAD(+)] 2, CHLOROPLASTIC"/>
    <property type="match status" value="1"/>
</dbReference>
<feature type="domain" description="Glycerol-3-phosphate dehydrogenase NAD-dependent N-terminal" evidence="16">
    <location>
        <begin position="3"/>
        <end position="148"/>
    </location>
</feature>
<evidence type="ECO:0000259" key="16">
    <source>
        <dbReference type="Pfam" id="PF01210"/>
    </source>
</evidence>
<gene>
    <name evidence="10" type="primary">gpsA</name>
    <name evidence="18" type="ORF">IAA89_03745</name>
</gene>
<comment type="caution">
    <text evidence="10">Lacks conserved residue(s) required for the propagation of feature annotation.</text>
</comment>
<dbReference type="AlphaFoldDB" id="A0A9D9H9D1"/>
<name>A0A9D9H9D1_9LACO</name>
<keyword evidence="3 10" id="KW-0547">Nucleotide-binding</keyword>
<evidence type="ECO:0000313" key="19">
    <source>
        <dbReference type="Proteomes" id="UP000823614"/>
    </source>
</evidence>
<keyword evidence="7 10" id="KW-0443">Lipid metabolism</keyword>
<feature type="active site" description="Proton acceptor" evidence="10 11">
    <location>
        <position position="182"/>
    </location>
</feature>
<dbReference type="NCBIfam" id="NF000942">
    <property type="entry name" value="PRK00094.1-4"/>
    <property type="match status" value="1"/>
</dbReference>
<comment type="catalytic activity">
    <reaction evidence="10 15">
        <text>sn-glycerol 3-phosphate + NADP(+) = dihydroxyacetone phosphate + NADPH + H(+)</text>
        <dbReference type="Rhea" id="RHEA:11096"/>
        <dbReference type="ChEBI" id="CHEBI:15378"/>
        <dbReference type="ChEBI" id="CHEBI:57597"/>
        <dbReference type="ChEBI" id="CHEBI:57642"/>
        <dbReference type="ChEBI" id="CHEBI:57783"/>
        <dbReference type="ChEBI" id="CHEBI:58349"/>
        <dbReference type="EC" id="1.1.1.94"/>
    </reaction>
</comment>
<evidence type="ECO:0000256" key="3">
    <source>
        <dbReference type="ARBA" id="ARBA00022741"/>
    </source>
</evidence>
<dbReference type="PIRSF" id="PIRSF000114">
    <property type="entry name" value="Glycerol-3-P_dh"/>
    <property type="match status" value="1"/>
</dbReference>
<dbReference type="InterPro" id="IPR036291">
    <property type="entry name" value="NAD(P)-bd_dom_sf"/>
</dbReference>
<accession>A0A9D9H9D1</accession>
<evidence type="ECO:0000256" key="14">
    <source>
        <dbReference type="RuleBase" id="RU000437"/>
    </source>
</evidence>
<organism evidence="18 19">
    <name type="scientific">Candidatus Gallilactobacillus intestinavium</name>
    <dbReference type="NCBI Taxonomy" id="2840838"/>
    <lineage>
        <taxon>Bacteria</taxon>
        <taxon>Bacillati</taxon>
        <taxon>Bacillota</taxon>
        <taxon>Bacilli</taxon>
        <taxon>Lactobacillales</taxon>
        <taxon>Lactobacillaceae</taxon>
        <taxon>Lactobacillaceae incertae sedis</taxon>
        <taxon>Candidatus Gallilactobacillus</taxon>
    </lineage>
</organism>
<dbReference type="GO" id="GO:0046167">
    <property type="term" value="P:glycerol-3-phosphate biosynthetic process"/>
    <property type="evidence" value="ECO:0007669"/>
    <property type="project" value="UniProtKB-UniRule"/>
</dbReference>
<evidence type="ECO:0000256" key="7">
    <source>
        <dbReference type="ARBA" id="ARBA00023098"/>
    </source>
</evidence>
<evidence type="ECO:0000256" key="12">
    <source>
        <dbReference type="PIRSR" id="PIRSR000114-2"/>
    </source>
</evidence>
<dbReference type="FunFam" id="1.10.1040.10:FF:000001">
    <property type="entry name" value="Glycerol-3-phosphate dehydrogenase [NAD(P)+]"/>
    <property type="match status" value="1"/>
</dbReference>
<comment type="function">
    <text evidence="10">Catalyzes the reduction of the glycolytic intermediate dihydroxyacetone phosphate (DHAP) to sn-glycerol 3-phosphate (G3P), the key precursor for phospholipid synthesis.</text>
</comment>
<feature type="binding site" evidence="12">
    <location>
        <position position="96"/>
    </location>
    <ligand>
        <name>substrate</name>
    </ligand>
</feature>
<dbReference type="PRINTS" id="PR00077">
    <property type="entry name" value="GPDHDRGNASE"/>
</dbReference>
<evidence type="ECO:0000256" key="8">
    <source>
        <dbReference type="ARBA" id="ARBA00023209"/>
    </source>
</evidence>
<keyword evidence="2 10" id="KW-0444">Lipid biosynthesis</keyword>
<reference evidence="18" key="1">
    <citation type="submission" date="2020-10" db="EMBL/GenBank/DDBJ databases">
        <authorList>
            <person name="Gilroy R."/>
        </authorList>
    </citation>
    <scope>NUCLEOTIDE SEQUENCE</scope>
    <source>
        <strain evidence="18">C6-149</strain>
    </source>
</reference>
<evidence type="ECO:0000256" key="5">
    <source>
        <dbReference type="ARBA" id="ARBA00023002"/>
    </source>
</evidence>
<keyword evidence="6 10" id="KW-0520">NAD</keyword>
<dbReference type="GO" id="GO:0051287">
    <property type="term" value="F:NAD binding"/>
    <property type="evidence" value="ECO:0007669"/>
    <property type="project" value="InterPro"/>
</dbReference>
<dbReference type="GO" id="GO:0006650">
    <property type="term" value="P:glycerophospholipid metabolic process"/>
    <property type="evidence" value="ECO:0007669"/>
    <property type="project" value="UniProtKB-UniRule"/>
</dbReference>
<dbReference type="GO" id="GO:0046168">
    <property type="term" value="P:glycerol-3-phosphate catabolic process"/>
    <property type="evidence" value="ECO:0007669"/>
    <property type="project" value="InterPro"/>
</dbReference>
<evidence type="ECO:0000256" key="4">
    <source>
        <dbReference type="ARBA" id="ARBA00022857"/>
    </source>
</evidence>
<dbReference type="SUPFAM" id="SSF48179">
    <property type="entry name" value="6-phosphogluconate dehydrogenase C-terminal domain-like"/>
    <property type="match status" value="1"/>
</dbReference>
<dbReference type="EC" id="1.1.1.94" evidence="10"/>
<dbReference type="Gene3D" id="1.10.1040.10">
    <property type="entry name" value="N-(1-d-carboxylethyl)-l-norvaline Dehydrogenase, domain 2"/>
    <property type="match status" value="1"/>
</dbReference>
<feature type="binding site" evidence="10">
    <location>
        <position position="246"/>
    </location>
    <ligand>
        <name>NADPH</name>
        <dbReference type="ChEBI" id="CHEBI:57783"/>
    </ligand>
</feature>
<sequence>MKNITVLSSGLWGTVLTRLLSENGYLVKIWNTQANNDNDQLINNDRITISSSLEDVLSDNTDIIVLAVSIDDLRSVCEQANDYIKKNNVIIVHTVKGLEKDSNLRASEVIAQTMTTVQEEDVVSLVGPGYSQNLINHDMTLLTAASDNLFNAQQIQKIFSNEYLRVYADDDLVGVELAAALKNVISLSIGIANGLDYSSNTIAALITRGLSEMARFGQAFGANPITFSGLASVGDLFLTTLEKKSRNWIIGYKIGKNKNIEEILADKQHLPEGISTVKAVYELSNERNIDMPITQAIYDLLYNRIELNQVIDNLINREEKLEFK</sequence>
<comment type="catalytic activity">
    <reaction evidence="10">
        <text>sn-glycerol 3-phosphate + NAD(+) = dihydroxyacetone phosphate + NADH + H(+)</text>
        <dbReference type="Rhea" id="RHEA:11092"/>
        <dbReference type="ChEBI" id="CHEBI:15378"/>
        <dbReference type="ChEBI" id="CHEBI:57540"/>
        <dbReference type="ChEBI" id="CHEBI:57597"/>
        <dbReference type="ChEBI" id="CHEBI:57642"/>
        <dbReference type="ChEBI" id="CHEBI:57945"/>
        <dbReference type="EC" id="1.1.1.94"/>
    </reaction>
</comment>
<dbReference type="GO" id="GO:0008654">
    <property type="term" value="P:phospholipid biosynthetic process"/>
    <property type="evidence" value="ECO:0007669"/>
    <property type="project" value="UniProtKB-KW"/>
</dbReference>
<feature type="binding site" evidence="10">
    <location>
        <position position="131"/>
    </location>
    <ligand>
        <name>NADPH</name>
        <dbReference type="ChEBI" id="CHEBI:57783"/>
    </ligand>
</feature>
<feature type="domain" description="Glycerol-3-phosphate dehydrogenase NAD-dependent C-terminal" evidence="17">
    <location>
        <begin position="171"/>
        <end position="311"/>
    </location>
</feature>
<dbReference type="InterPro" id="IPR008927">
    <property type="entry name" value="6-PGluconate_DH-like_C_sf"/>
</dbReference>
<evidence type="ECO:0000256" key="6">
    <source>
        <dbReference type="ARBA" id="ARBA00023027"/>
    </source>
</evidence>
<feature type="binding site" evidence="10">
    <location>
        <position position="235"/>
    </location>
    <ligand>
        <name>sn-glycerol 3-phosphate</name>
        <dbReference type="ChEBI" id="CHEBI:57597"/>
    </ligand>
</feature>